<name>A0A9D1EZE4_9BACT</name>
<dbReference type="AlphaFoldDB" id="A0A9D1EZE4"/>
<reference evidence="1" key="1">
    <citation type="submission" date="2020-10" db="EMBL/GenBank/DDBJ databases">
        <authorList>
            <person name="Gilroy R."/>
        </authorList>
    </citation>
    <scope>NUCLEOTIDE SEQUENCE</scope>
    <source>
        <strain evidence="1">6276</strain>
    </source>
</reference>
<dbReference type="Proteomes" id="UP000823928">
    <property type="component" value="Unassembled WGS sequence"/>
</dbReference>
<evidence type="ECO:0000313" key="1">
    <source>
        <dbReference type="EMBL" id="HIS36519.1"/>
    </source>
</evidence>
<evidence type="ECO:0000313" key="2">
    <source>
        <dbReference type="Proteomes" id="UP000823928"/>
    </source>
</evidence>
<proteinExistence type="predicted"/>
<sequence>MFVKGIKDYDKFSNEADVIVSDGQYDILCYCYQTSYHCIGNMVENITSLFACEIMRVDNNNFCIDKLDTYYSYHLQGEIVNIEKPVIRIGNLYINIDSHLPKDIKKGEWIELKVERLDCSL</sequence>
<gene>
    <name evidence="1" type="ORF">IAC10_07810</name>
</gene>
<dbReference type="EMBL" id="DVIU01000154">
    <property type="protein sequence ID" value="HIS36519.1"/>
    <property type="molecule type" value="Genomic_DNA"/>
</dbReference>
<reference evidence="1" key="2">
    <citation type="journal article" date="2021" name="PeerJ">
        <title>Extensive microbial diversity within the chicken gut microbiome revealed by metagenomics and culture.</title>
        <authorList>
            <person name="Gilroy R."/>
            <person name="Ravi A."/>
            <person name="Getino M."/>
            <person name="Pursley I."/>
            <person name="Horton D.L."/>
            <person name="Alikhan N.F."/>
            <person name="Baker D."/>
            <person name="Gharbi K."/>
            <person name="Hall N."/>
            <person name="Watson M."/>
            <person name="Adriaenssens E.M."/>
            <person name="Foster-Nyarko E."/>
            <person name="Jarju S."/>
            <person name="Secka A."/>
            <person name="Antonio M."/>
            <person name="Oren A."/>
            <person name="Chaudhuri R.R."/>
            <person name="La Ragione R."/>
            <person name="Hildebrand F."/>
            <person name="Pallen M.J."/>
        </authorList>
    </citation>
    <scope>NUCLEOTIDE SEQUENCE</scope>
    <source>
        <strain evidence="1">6276</strain>
    </source>
</reference>
<accession>A0A9D1EZE4</accession>
<comment type="caution">
    <text evidence="1">The sequence shown here is derived from an EMBL/GenBank/DDBJ whole genome shotgun (WGS) entry which is preliminary data.</text>
</comment>
<protein>
    <submittedName>
        <fullName evidence="1">Uncharacterized protein</fullName>
    </submittedName>
</protein>
<organism evidence="1 2">
    <name type="scientific">Candidatus Scatousia excrementigallinarum</name>
    <dbReference type="NCBI Taxonomy" id="2840935"/>
    <lineage>
        <taxon>Bacteria</taxon>
        <taxon>Candidatus Scatousia</taxon>
    </lineage>
</organism>